<dbReference type="Proteomes" id="UP000198870">
    <property type="component" value="Unassembled WGS sequence"/>
</dbReference>
<protein>
    <submittedName>
        <fullName evidence="2">Putative DNA primase/helicase</fullName>
    </submittedName>
</protein>
<dbReference type="Gene3D" id="3.40.50.300">
    <property type="entry name" value="P-loop containing nucleotide triphosphate hydrolases"/>
    <property type="match status" value="1"/>
</dbReference>
<keyword evidence="2" id="KW-0547">Nucleotide-binding</keyword>
<accession>A0A1G5CHS1</accession>
<dbReference type="InterPro" id="IPR027417">
    <property type="entry name" value="P-loop_NTPase"/>
</dbReference>
<dbReference type="Pfam" id="PF19263">
    <property type="entry name" value="DUF5906"/>
    <property type="match status" value="1"/>
</dbReference>
<evidence type="ECO:0000259" key="1">
    <source>
        <dbReference type="Pfam" id="PF19263"/>
    </source>
</evidence>
<sequence length="204" mass="22930">MKQTTTEYNCPAWINFLNEVTNGNDEAVKQLQEFAGSCLAPQSCWGKALVLSGKGWGKTVFVKILREMVGTEKTSYVANSGFKNEFLRAELKDKWLNTSTLGSPDELDDAYFKCIVTGEFVTASVMHGDSFHFSPTCKLVLETSTLSVENRRCLTIDFGYRPASPARDLFHELLKEIDAIRDWAYEGLKRLIDQDCFSQGNKAD</sequence>
<organism evidence="2 3">
    <name type="scientific">Desulfoluna spongiiphila</name>
    <dbReference type="NCBI Taxonomy" id="419481"/>
    <lineage>
        <taxon>Bacteria</taxon>
        <taxon>Pseudomonadati</taxon>
        <taxon>Thermodesulfobacteriota</taxon>
        <taxon>Desulfobacteria</taxon>
        <taxon>Desulfobacterales</taxon>
        <taxon>Desulfolunaceae</taxon>
        <taxon>Desulfoluna</taxon>
    </lineage>
</organism>
<dbReference type="GO" id="GO:0004386">
    <property type="term" value="F:helicase activity"/>
    <property type="evidence" value="ECO:0007669"/>
    <property type="project" value="UniProtKB-KW"/>
</dbReference>
<dbReference type="InterPro" id="IPR045455">
    <property type="entry name" value="NrS-1_pol-like_helicase"/>
</dbReference>
<dbReference type="STRING" id="419481.SAMN05216233_10325"/>
<keyword evidence="2" id="KW-0378">Hydrolase</keyword>
<dbReference type="RefSeq" id="WP_092209078.1">
    <property type="nucleotide sequence ID" value="NZ_FMUX01000003.1"/>
</dbReference>
<keyword evidence="2" id="KW-0067">ATP-binding</keyword>
<evidence type="ECO:0000313" key="2">
    <source>
        <dbReference type="EMBL" id="SCY01867.1"/>
    </source>
</evidence>
<keyword evidence="3" id="KW-1185">Reference proteome</keyword>
<name>A0A1G5CHS1_9BACT</name>
<evidence type="ECO:0000313" key="3">
    <source>
        <dbReference type="Proteomes" id="UP000198870"/>
    </source>
</evidence>
<dbReference type="AlphaFoldDB" id="A0A1G5CHS1"/>
<dbReference type="OrthoDB" id="9763644at2"/>
<reference evidence="2 3" key="1">
    <citation type="submission" date="2016-10" db="EMBL/GenBank/DDBJ databases">
        <authorList>
            <person name="de Groot N.N."/>
        </authorList>
    </citation>
    <scope>NUCLEOTIDE SEQUENCE [LARGE SCALE GENOMIC DNA]</scope>
    <source>
        <strain evidence="2 3">AA1</strain>
    </source>
</reference>
<keyword evidence="2" id="KW-0347">Helicase</keyword>
<dbReference type="EMBL" id="FMUX01000003">
    <property type="protein sequence ID" value="SCY01867.1"/>
    <property type="molecule type" value="Genomic_DNA"/>
</dbReference>
<gene>
    <name evidence="2" type="ORF">SAMN05216233_10325</name>
</gene>
<feature type="domain" description="NrS-1 polymerase-like helicase" evidence="1">
    <location>
        <begin position="53"/>
        <end position="143"/>
    </location>
</feature>
<proteinExistence type="predicted"/>